<dbReference type="SUPFAM" id="SSF101898">
    <property type="entry name" value="NHL repeat"/>
    <property type="match status" value="1"/>
</dbReference>
<dbReference type="AlphaFoldDB" id="A0AAD1U5J3"/>
<dbReference type="SUPFAM" id="SSF52833">
    <property type="entry name" value="Thioredoxin-like"/>
    <property type="match status" value="1"/>
</dbReference>
<name>A0AAD1U5J3_EUPCR</name>
<dbReference type="Pfam" id="PF13905">
    <property type="entry name" value="Thioredoxin_8"/>
    <property type="match status" value="1"/>
</dbReference>
<organism evidence="2 3">
    <name type="scientific">Euplotes crassus</name>
    <dbReference type="NCBI Taxonomy" id="5936"/>
    <lineage>
        <taxon>Eukaryota</taxon>
        <taxon>Sar</taxon>
        <taxon>Alveolata</taxon>
        <taxon>Ciliophora</taxon>
        <taxon>Intramacronucleata</taxon>
        <taxon>Spirotrichea</taxon>
        <taxon>Hypotrichia</taxon>
        <taxon>Euplotida</taxon>
        <taxon>Euplotidae</taxon>
        <taxon>Moneuplotes</taxon>
    </lineage>
</organism>
<dbReference type="Gene3D" id="3.40.30.10">
    <property type="entry name" value="Glutaredoxin"/>
    <property type="match status" value="1"/>
</dbReference>
<accession>A0AAD1U5J3</accession>
<keyword evidence="3" id="KW-1185">Reference proteome</keyword>
<dbReference type="InterPro" id="IPR045302">
    <property type="entry name" value="NHL2_NHL_rpt_dom"/>
</dbReference>
<dbReference type="PANTHER" id="PTHR46388">
    <property type="entry name" value="NHL REPEAT-CONTAINING PROTEIN 2"/>
    <property type="match status" value="1"/>
</dbReference>
<dbReference type="Proteomes" id="UP001295684">
    <property type="component" value="Unassembled WGS sequence"/>
</dbReference>
<dbReference type="InterPro" id="IPR012336">
    <property type="entry name" value="Thioredoxin-like_fold"/>
</dbReference>
<protein>
    <recommendedName>
        <fullName evidence="1">Thioredoxin domain-containing protein</fullName>
    </recommendedName>
</protein>
<feature type="domain" description="Thioredoxin" evidence="1">
    <location>
        <begin position="47"/>
        <end position="194"/>
    </location>
</feature>
<evidence type="ECO:0000313" key="2">
    <source>
        <dbReference type="EMBL" id="CAI2361760.1"/>
    </source>
</evidence>
<dbReference type="CDD" id="cd14951">
    <property type="entry name" value="NHL-2_like"/>
    <property type="match status" value="1"/>
</dbReference>
<dbReference type="Gene3D" id="2.120.10.30">
    <property type="entry name" value="TolB, C-terminal domain"/>
    <property type="match status" value="3"/>
</dbReference>
<sequence length="626" mass="70490">MGYSCSYSEIEEESQSLTYLLRRYTGSKAKGHIIEHLNTMEGHICKNKKKLIAKDFPSRHQWFNTEPLSLRKELKDKLVVIDFWTYCCINCLHVLPDLEWLENKYSDEAGIAFVGCHSAKFSNEKESDKVQEAVRKYDVKHPVFNDKEMIFWEQLERNSWPSIAILSPDGVPILFLSGEGHRERINLFLEVAVDFYGDRLDRTPLDLYLEEEKEIEERESKENRLDSLTSEESAALKSNLRFPSKVICIANQALLPYDGNVMIFSDTGNNRVIIADLETNECLDVVGSGKIGFDNGEYENSSFHHPQGICHIFKDEQHYLYVCDSNNHAIRRINLNKKEVATVIGTGKQGNDREGNQNPDVQELSSPWDIVAINKDTLIIAMAGIHQIWALNLKNNKCFNFSGTGAEANLDSDDSLNKCAWSQPSGLSLGVLNEETTEIYVADSESSAIRAIDMKSCTSSRNVVGGDNNPYNLFAYGDKDGVGIRAKLQHPLGVHFVKNKNIVLVTDTYNHKIKIIDPLTDEIHSWLGNGEGGLQDGNLESSQFSEPSGCYSIWTKDISGNDKLTVLIADTNNHCIRTVDYEDGEVTTLELKNIPPARTSFNPSKTKAMEVKCEGGVCYPKFKNKM</sequence>
<dbReference type="PANTHER" id="PTHR46388:SF2">
    <property type="entry name" value="NHL REPEAT-CONTAINING PROTEIN 2"/>
    <property type="match status" value="1"/>
</dbReference>
<reference evidence="2" key="1">
    <citation type="submission" date="2023-07" db="EMBL/GenBank/DDBJ databases">
        <authorList>
            <consortium name="AG Swart"/>
            <person name="Singh M."/>
            <person name="Singh A."/>
            <person name="Seah K."/>
            <person name="Emmerich C."/>
        </authorList>
    </citation>
    <scope>NUCLEOTIDE SEQUENCE</scope>
    <source>
        <strain evidence="2">DP1</strain>
    </source>
</reference>
<gene>
    <name evidence="2" type="ORF">ECRASSUSDP1_LOCUS3073</name>
</gene>
<dbReference type="PROSITE" id="PS51352">
    <property type="entry name" value="THIOREDOXIN_2"/>
    <property type="match status" value="1"/>
</dbReference>
<evidence type="ECO:0000313" key="3">
    <source>
        <dbReference type="Proteomes" id="UP001295684"/>
    </source>
</evidence>
<comment type="caution">
    <text evidence="2">The sequence shown here is derived from an EMBL/GenBank/DDBJ whole genome shotgun (WGS) entry which is preliminary data.</text>
</comment>
<dbReference type="InterPro" id="IPR011042">
    <property type="entry name" value="6-blade_b-propeller_TolB-like"/>
</dbReference>
<proteinExistence type="predicted"/>
<evidence type="ECO:0000259" key="1">
    <source>
        <dbReference type="PROSITE" id="PS51352"/>
    </source>
</evidence>
<dbReference type="InterPro" id="IPR036249">
    <property type="entry name" value="Thioredoxin-like_sf"/>
</dbReference>
<dbReference type="InterPro" id="IPR013766">
    <property type="entry name" value="Thioredoxin_domain"/>
</dbReference>
<dbReference type="EMBL" id="CAMPGE010002942">
    <property type="protein sequence ID" value="CAI2361760.1"/>
    <property type="molecule type" value="Genomic_DNA"/>
</dbReference>